<organism evidence="2 3">
    <name type="scientific">Musa troglodytarum</name>
    <name type="common">fe'i banana</name>
    <dbReference type="NCBI Taxonomy" id="320322"/>
    <lineage>
        <taxon>Eukaryota</taxon>
        <taxon>Viridiplantae</taxon>
        <taxon>Streptophyta</taxon>
        <taxon>Embryophyta</taxon>
        <taxon>Tracheophyta</taxon>
        <taxon>Spermatophyta</taxon>
        <taxon>Magnoliopsida</taxon>
        <taxon>Liliopsida</taxon>
        <taxon>Zingiberales</taxon>
        <taxon>Musaceae</taxon>
        <taxon>Musa</taxon>
    </lineage>
</organism>
<keyword evidence="3" id="KW-1185">Reference proteome</keyword>
<accession>A0A9E7HDK3</accession>
<name>A0A9E7HDK3_9LILI</name>
<sequence length="266" mass="29871">MQCVSNGKRSAEKSERAGGPALRTRRCATFAQALLVKAGDEPKRGVLPKYFNSEWSVAQFRLHENSQYIVAFGHQKNTVVILGPNDVLVLTCSGCGSLTPAFHEKERCVPESSRWSLPTSNITSTSMPADATVSRRHFHAYKLRNRLGQQELIFLVIWRKLVMFHNHGCGIIYLFGSVSSPFNAQKGTGLEKTSYAELLSLESSERVELEGARWRESSNSISMNPTQITFVECHPVWHTSFLCFFWFPKLGEVELHLSSLHSSSFS</sequence>
<reference evidence="2" key="1">
    <citation type="submission" date="2022-05" db="EMBL/GenBank/DDBJ databases">
        <title>The Musa troglodytarum L. genome provides insights into the mechanism of non-climacteric behaviour and enrichment of carotenoids.</title>
        <authorList>
            <person name="Wang J."/>
        </authorList>
    </citation>
    <scope>NUCLEOTIDE SEQUENCE</scope>
    <source>
        <tissue evidence="2">Leaf</tissue>
    </source>
</reference>
<evidence type="ECO:0000256" key="1">
    <source>
        <dbReference type="SAM" id="MobiDB-lite"/>
    </source>
</evidence>
<proteinExistence type="predicted"/>
<dbReference type="AlphaFoldDB" id="A0A9E7HDK3"/>
<protein>
    <submittedName>
        <fullName evidence="2">Domain phosphoinositide-interacting protein</fullName>
    </submittedName>
</protein>
<gene>
    <name evidence="2" type="ORF">MUK42_17480</name>
</gene>
<evidence type="ECO:0000313" key="2">
    <source>
        <dbReference type="EMBL" id="URE31560.1"/>
    </source>
</evidence>
<dbReference type="Proteomes" id="UP001055439">
    <property type="component" value="Chromosome 8"/>
</dbReference>
<evidence type="ECO:0000313" key="3">
    <source>
        <dbReference type="Proteomes" id="UP001055439"/>
    </source>
</evidence>
<feature type="region of interest" description="Disordered" evidence="1">
    <location>
        <begin position="1"/>
        <end position="20"/>
    </location>
</feature>
<dbReference type="OrthoDB" id="1667587at2759"/>
<dbReference type="EMBL" id="CP097510">
    <property type="protein sequence ID" value="URE31560.1"/>
    <property type="molecule type" value="Genomic_DNA"/>
</dbReference>